<evidence type="ECO:0000259" key="1">
    <source>
        <dbReference type="Pfam" id="PF13360"/>
    </source>
</evidence>
<dbReference type="RefSeq" id="WP_007261331.1">
    <property type="nucleotide sequence ID" value="NZ_AOHZ01000095.1"/>
</dbReference>
<dbReference type="STRING" id="1227499.C493_20394"/>
<dbReference type="InterPro" id="IPR018391">
    <property type="entry name" value="PQQ_b-propeller_rpt"/>
</dbReference>
<feature type="domain" description="Pyrrolo-quinoline quinone repeat" evidence="1">
    <location>
        <begin position="114"/>
        <end position="251"/>
    </location>
</feature>
<dbReference type="InterPro" id="IPR011047">
    <property type="entry name" value="Quinoprotein_ADH-like_sf"/>
</dbReference>
<protein>
    <submittedName>
        <fullName evidence="2">Pyrrolo-quinoline quinone</fullName>
    </submittedName>
</protein>
<name>L9WJD3_9EURY</name>
<dbReference type="SMART" id="SM00564">
    <property type="entry name" value="PQQ"/>
    <property type="match status" value="6"/>
</dbReference>
<dbReference type="Proteomes" id="UP000011602">
    <property type="component" value="Unassembled WGS sequence"/>
</dbReference>
<evidence type="ECO:0000313" key="3">
    <source>
        <dbReference type="Proteomes" id="UP000011602"/>
    </source>
</evidence>
<evidence type="ECO:0000313" key="2">
    <source>
        <dbReference type="EMBL" id="ELY49549.1"/>
    </source>
</evidence>
<dbReference type="EMBL" id="AOHZ01000095">
    <property type="protein sequence ID" value="ELY49549.1"/>
    <property type="molecule type" value="Genomic_DNA"/>
</dbReference>
<proteinExistence type="predicted"/>
<dbReference type="PANTHER" id="PTHR34512:SF30">
    <property type="entry name" value="OUTER MEMBRANE PROTEIN ASSEMBLY FACTOR BAMB"/>
    <property type="match status" value="1"/>
</dbReference>
<dbReference type="Gene3D" id="2.130.10.10">
    <property type="entry name" value="YVTN repeat-like/Quinoprotein amine dehydrogenase"/>
    <property type="match status" value="1"/>
</dbReference>
<dbReference type="AlphaFoldDB" id="L9WJD3"/>
<dbReference type="PROSITE" id="PS51318">
    <property type="entry name" value="TAT"/>
    <property type="match status" value="1"/>
</dbReference>
<sequence length="452" mass="48496">MELPSRDVETPSDRVRGTALSRRRLLGAAGIAAASGFAGCVDSPSVFGDRVGADDDVSLFHGGLRRLGYYPDETVPDSVRVSWSVPLNEVGHTAAKASPVPTPDGETIVFAGDNGRVYAYAPNGELQWSTPTGATDLGFHGSAAIVGDTAYIGGYDGDLYAFDIDGGEIVWRTRASRLDDALAIGSSPAYYDGSLYVVSEYGSPSTGTLWEIDPNTGEPTWSDDRMWGQPHPSPTIDLETGRIVAGSNDGVLYGWAFPSLEFEWEFQADAVGDEREGGAFREGAEIKGTAAAYDGYGYVGSWDNHFYCIDLEDGSEGWSFETGGSIMSNPAVDTDAGIVYMGSDDGFVYALEADSGEEVWSTDVDGRVIGALSVTAETVLAGSYDTHLYALDKETGDRRWRVENRGRVTSAPVPVDGRIYYAERGVFSNYYDDDAETVLEEPGHAYCLVADE</sequence>
<dbReference type="SUPFAM" id="SSF50998">
    <property type="entry name" value="Quinoprotein alcohol dehydrogenase-like"/>
    <property type="match status" value="2"/>
</dbReference>
<dbReference type="PATRIC" id="fig|1227499.3.peg.4190"/>
<reference evidence="2 3" key="1">
    <citation type="journal article" date="2014" name="PLoS Genet.">
        <title>Phylogenetically driven sequencing of extremely halophilic archaea reveals strategies for static and dynamic osmo-response.</title>
        <authorList>
            <person name="Becker E.A."/>
            <person name="Seitzer P.M."/>
            <person name="Tritt A."/>
            <person name="Larsen D."/>
            <person name="Krusor M."/>
            <person name="Yao A.I."/>
            <person name="Wu D."/>
            <person name="Madern D."/>
            <person name="Eisen J.A."/>
            <person name="Darling A.E."/>
            <person name="Facciotti M.T."/>
        </authorList>
    </citation>
    <scope>NUCLEOTIDE SEQUENCE [LARGE SCALE GENOMIC DNA]</scope>
    <source>
        <strain evidence="2 3">JCM 12255</strain>
    </source>
</reference>
<feature type="domain" description="Pyrrolo-quinoline quinone repeat" evidence="1">
    <location>
        <begin position="307"/>
        <end position="420"/>
    </location>
</feature>
<accession>L9WJD3</accession>
<dbReference type="PANTHER" id="PTHR34512">
    <property type="entry name" value="CELL SURFACE PROTEIN"/>
    <property type="match status" value="1"/>
</dbReference>
<dbReference type="InterPro" id="IPR015943">
    <property type="entry name" value="WD40/YVTN_repeat-like_dom_sf"/>
</dbReference>
<keyword evidence="3" id="KW-1185">Reference proteome</keyword>
<dbReference type="InterPro" id="IPR006311">
    <property type="entry name" value="TAT_signal"/>
</dbReference>
<organism evidence="2 3">
    <name type="scientific">Natronolimnohabitans innermongolicus JCM 12255</name>
    <dbReference type="NCBI Taxonomy" id="1227499"/>
    <lineage>
        <taxon>Archaea</taxon>
        <taxon>Methanobacteriati</taxon>
        <taxon>Methanobacteriota</taxon>
        <taxon>Stenosarchaea group</taxon>
        <taxon>Halobacteria</taxon>
        <taxon>Halobacteriales</taxon>
        <taxon>Natrialbaceae</taxon>
        <taxon>Natronolimnohabitans</taxon>
    </lineage>
</organism>
<dbReference type="eggNOG" id="arCOG02556">
    <property type="taxonomic scope" value="Archaea"/>
</dbReference>
<dbReference type="InterPro" id="IPR002372">
    <property type="entry name" value="PQQ_rpt_dom"/>
</dbReference>
<gene>
    <name evidence="2" type="ORF">C493_20394</name>
</gene>
<dbReference type="OrthoDB" id="145878at2157"/>
<dbReference type="Gene3D" id="2.40.10.480">
    <property type="match status" value="2"/>
</dbReference>
<dbReference type="Pfam" id="PF13360">
    <property type="entry name" value="PQQ_2"/>
    <property type="match status" value="2"/>
</dbReference>
<comment type="caution">
    <text evidence="2">The sequence shown here is derived from an EMBL/GenBank/DDBJ whole genome shotgun (WGS) entry which is preliminary data.</text>
</comment>